<evidence type="ECO:0000313" key="2">
    <source>
        <dbReference type="Proteomes" id="UP001319200"/>
    </source>
</evidence>
<organism evidence="1 2">
    <name type="scientific">Chryseosolibacter histidini</name>
    <dbReference type="NCBI Taxonomy" id="2782349"/>
    <lineage>
        <taxon>Bacteria</taxon>
        <taxon>Pseudomonadati</taxon>
        <taxon>Bacteroidota</taxon>
        <taxon>Cytophagia</taxon>
        <taxon>Cytophagales</taxon>
        <taxon>Chryseotaleaceae</taxon>
        <taxon>Chryseosolibacter</taxon>
    </lineage>
</organism>
<dbReference type="AlphaFoldDB" id="A0AAP2DI39"/>
<accession>A0AAP2DI39</accession>
<comment type="caution">
    <text evidence="1">The sequence shown here is derived from an EMBL/GenBank/DDBJ whole genome shotgun (WGS) entry which is preliminary data.</text>
</comment>
<dbReference type="EMBL" id="JAHESF010000006">
    <property type="protein sequence ID" value="MBT1696781.1"/>
    <property type="molecule type" value="Genomic_DNA"/>
</dbReference>
<name>A0AAP2DI39_9BACT</name>
<proteinExistence type="predicted"/>
<sequence length="72" mass="7790">MKKTVQALAIPLVALAMIGADFRREEPKAAAPVVSKRPCYGYVIIEFGKGIDCNGDTVKLVKVNGGQERVEE</sequence>
<reference evidence="1 2" key="1">
    <citation type="submission" date="2021-05" db="EMBL/GenBank/DDBJ databases">
        <title>A Polyphasic approach of four new species of the genus Ohtaekwangia: Ohtaekwangia histidinii sp. nov., Ohtaekwangia cretensis sp. nov., Ohtaekwangia indiensis sp. nov., Ohtaekwangia reichenbachii sp. nov. from diverse environment.</title>
        <authorList>
            <person name="Octaviana S."/>
        </authorList>
    </citation>
    <scope>NUCLEOTIDE SEQUENCE [LARGE SCALE GENOMIC DNA]</scope>
    <source>
        <strain evidence="1 2">PWU4</strain>
    </source>
</reference>
<keyword evidence="2" id="KW-1185">Reference proteome</keyword>
<dbReference type="RefSeq" id="WP_254162219.1">
    <property type="nucleotide sequence ID" value="NZ_JAHESF010000006.1"/>
</dbReference>
<gene>
    <name evidence="1" type="ORF">KK083_07845</name>
</gene>
<protein>
    <submittedName>
        <fullName evidence="1">Uncharacterized protein</fullName>
    </submittedName>
</protein>
<dbReference type="Proteomes" id="UP001319200">
    <property type="component" value="Unassembled WGS sequence"/>
</dbReference>
<evidence type="ECO:0000313" key="1">
    <source>
        <dbReference type="EMBL" id="MBT1696781.1"/>
    </source>
</evidence>